<evidence type="ECO:0000313" key="3">
    <source>
        <dbReference type="EMBL" id="CAD5230321.1"/>
    </source>
</evidence>
<feature type="compositionally biased region" description="Basic and acidic residues" evidence="2">
    <location>
        <begin position="41"/>
        <end position="61"/>
    </location>
</feature>
<evidence type="ECO:0000256" key="1">
    <source>
        <dbReference type="SAM" id="Coils"/>
    </source>
</evidence>
<dbReference type="EMBL" id="CAJFDH010000006">
    <property type="protein sequence ID" value="CAD5230321.1"/>
    <property type="molecule type" value="Genomic_DNA"/>
</dbReference>
<dbReference type="Proteomes" id="UP000783686">
    <property type="component" value="Unassembled WGS sequence"/>
</dbReference>
<dbReference type="EMBL" id="CAJFCW020000006">
    <property type="protein sequence ID" value="CAG9127696.1"/>
    <property type="molecule type" value="Genomic_DNA"/>
</dbReference>
<feature type="region of interest" description="Disordered" evidence="2">
    <location>
        <begin position="516"/>
        <end position="555"/>
    </location>
</feature>
<feature type="region of interest" description="Disordered" evidence="2">
    <location>
        <begin position="365"/>
        <end position="395"/>
    </location>
</feature>
<reference evidence="3" key="1">
    <citation type="submission" date="2020-09" db="EMBL/GenBank/DDBJ databases">
        <authorList>
            <person name="Kikuchi T."/>
        </authorList>
    </citation>
    <scope>NUCLEOTIDE SEQUENCE</scope>
    <source>
        <strain evidence="3">SH1</strain>
    </source>
</reference>
<organism evidence="3 4">
    <name type="scientific">Bursaphelenchus okinawaensis</name>
    <dbReference type="NCBI Taxonomy" id="465554"/>
    <lineage>
        <taxon>Eukaryota</taxon>
        <taxon>Metazoa</taxon>
        <taxon>Ecdysozoa</taxon>
        <taxon>Nematoda</taxon>
        <taxon>Chromadorea</taxon>
        <taxon>Rhabditida</taxon>
        <taxon>Tylenchina</taxon>
        <taxon>Tylenchomorpha</taxon>
        <taxon>Aphelenchoidea</taxon>
        <taxon>Aphelenchoididae</taxon>
        <taxon>Bursaphelenchus</taxon>
    </lineage>
</organism>
<feature type="compositionally biased region" description="Low complexity" evidence="2">
    <location>
        <begin position="667"/>
        <end position="682"/>
    </location>
</feature>
<feature type="region of interest" description="Disordered" evidence="2">
    <location>
        <begin position="633"/>
        <end position="713"/>
    </location>
</feature>
<feature type="region of interest" description="Disordered" evidence="2">
    <location>
        <begin position="451"/>
        <end position="477"/>
    </location>
</feature>
<dbReference type="AlphaFoldDB" id="A0A811LRN3"/>
<feature type="compositionally biased region" description="Polar residues" evidence="2">
    <location>
        <begin position="451"/>
        <end position="474"/>
    </location>
</feature>
<dbReference type="Proteomes" id="UP000614601">
    <property type="component" value="Unassembled WGS sequence"/>
</dbReference>
<keyword evidence="1" id="KW-0175">Coiled coil</keyword>
<name>A0A811LRN3_9BILA</name>
<dbReference type="OrthoDB" id="5877951at2759"/>
<keyword evidence="4" id="KW-1185">Reference proteome</keyword>
<comment type="caution">
    <text evidence="3">The sequence shown here is derived from an EMBL/GenBank/DDBJ whole genome shotgun (WGS) entry which is preliminary data.</text>
</comment>
<feature type="compositionally biased region" description="Polar residues" evidence="2">
    <location>
        <begin position="702"/>
        <end position="713"/>
    </location>
</feature>
<feature type="region of interest" description="Disordered" evidence="2">
    <location>
        <begin position="1"/>
        <end position="69"/>
    </location>
</feature>
<feature type="compositionally biased region" description="Low complexity" evidence="2">
    <location>
        <begin position="531"/>
        <end position="550"/>
    </location>
</feature>
<gene>
    <name evidence="3" type="ORF">BOKJ2_LOCUS14077</name>
</gene>
<accession>A0A811LRN3</accession>
<evidence type="ECO:0000256" key="2">
    <source>
        <dbReference type="SAM" id="MobiDB-lite"/>
    </source>
</evidence>
<feature type="compositionally biased region" description="Polar residues" evidence="2">
    <location>
        <begin position="365"/>
        <end position="380"/>
    </location>
</feature>
<proteinExistence type="predicted"/>
<sequence>MTSVNQTRKTPAAQRPAEKRRRNQKETPAKFPRSLTATPQQKEEQEKEVVVEDQPKESESEKVDDEETADEVTDWFAENWKPNFRSTFPLIHSLERSKVLSEYLHLIQRYRARVDKVEASPKRLPNPQTQTVEELEKELEKCDAEIDLLNKKRENTNDHKKELMARYKALYREEDEERKRKEMMSQWDAFSTLLAGNPQALSQAQNLMLQPGLSGSENKGNPLAGLKNGSSLSTTQSLQGITGPLGALQANAMNNIAQTTAQSIVNAQTLASQASFLQSLTSQANLSSNLAGITSSMSGLPSSMNLGANIGMNLSSSVQNNMNLSSSVQNSMNLSSSVQNNMNSVQNSLGLPQDSLIGLNVTTSQHMPSQAASSSTSVPTQIKPEPSHLQDNKLGFSDVKGSIGLSDVKPSVGLNVAQNLSNQPSSSQKLNQNLQNQASIVQGLANANAFNRNLTPSTNDSQSNSPFVQKSYSPDAQRKKMSINPALNKFYSLLSTLDPKDGNADNLTANYLLQQQRQQQQTNSPLRRDYSSPVQQQVRQQQKPQLPQSSFATPAQTNPTLQALSQLQQNPLQYQNVRGFNPLTGLPNLQGLAPNTNLLQEFANLQRLQLAQQMQNQASAADILNAARNRNSPLQTSQMQPKVAQNIQAQRKASTSQFPTTQSSVASRIQQLQNSQAQQRSSTPQFAVPNLPGQPKMPPRPHSSTSKGNEVLG</sequence>
<feature type="coiled-coil region" evidence="1">
    <location>
        <begin position="132"/>
        <end position="180"/>
    </location>
</feature>
<protein>
    <submittedName>
        <fullName evidence="3">Uncharacterized protein</fullName>
    </submittedName>
</protein>
<feature type="compositionally biased region" description="Polar residues" evidence="2">
    <location>
        <begin position="633"/>
        <end position="666"/>
    </location>
</feature>
<evidence type="ECO:0000313" key="4">
    <source>
        <dbReference type="Proteomes" id="UP000614601"/>
    </source>
</evidence>